<dbReference type="EMBL" id="SRLO01000188">
    <property type="protein sequence ID" value="TNN68565.1"/>
    <property type="molecule type" value="Genomic_DNA"/>
</dbReference>
<evidence type="ECO:0000313" key="2">
    <source>
        <dbReference type="EMBL" id="TNN68565.1"/>
    </source>
</evidence>
<organism evidence="2 3">
    <name type="scientific">Liparis tanakae</name>
    <name type="common">Tanaka's snailfish</name>
    <dbReference type="NCBI Taxonomy" id="230148"/>
    <lineage>
        <taxon>Eukaryota</taxon>
        <taxon>Metazoa</taxon>
        <taxon>Chordata</taxon>
        <taxon>Craniata</taxon>
        <taxon>Vertebrata</taxon>
        <taxon>Euteleostomi</taxon>
        <taxon>Actinopterygii</taxon>
        <taxon>Neopterygii</taxon>
        <taxon>Teleostei</taxon>
        <taxon>Neoteleostei</taxon>
        <taxon>Acanthomorphata</taxon>
        <taxon>Eupercaria</taxon>
        <taxon>Perciformes</taxon>
        <taxon>Cottioidei</taxon>
        <taxon>Cottales</taxon>
        <taxon>Liparidae</taxon>
        <taxon>Liparis</taxon>
    </lineage>
</organism>
<name>A0A4Z2HTC4_9TELE</name>
<feature type="compositionally biased region" description="Basic and acidic residues" evidence="1">
    <location>
        <begin position="13"/>
        <end position="24"/>
    </location>
</feature>
<proteinExistence type="predicted"/>
<reference evidence="2 3" key="1">
    <citation type="submission" date="2019-03" db="EMBL/GenBank/DDBJ databases">
        <title>First draft genome of Liparis tanakae, snailfish: a comprehensive survey of snailfish specific genes.</title>
        <authorList>
            <person name="Kim W."/>
            <person name="Song I."/>
            <person name="Jeong J.-H."/>
            <person name="Kim D."/>
            <person name="Kim S."/>
            <person name="Ryu S."/>
            <person name="Song J.Y."/>
            <person name="Lee S.K."/>
        </authorList>
    </citation>
    <scope>NUCLEOTIDE SEQUENCE [LARGE SCALE GENOMIC DNA]</scope>
    <source>
        <tissue evidence="2">Muscle</tissue>
    </source>
</reference>
<dbReference type="AlphaFoldDB" id="A0A4Z2HTC4"/>
<feature type="region of interest" description="Disordered" evidence="1">
    <location>
        <begin position="1"/>
        <end position="30"/>
    </location>
</feature>
<evidence type="ECO:0000256" key="1">
    <source>
        <dbReference type="SAM" id="MobiDB-lite"/>
    </source>
</evidence>
<comment type="caution">
    <text evidence="2">The sequence shown here is derived from an EMBL/GenBank/DDBJ whole genome shotgun (WGS) entry which is preliminary data.</text>
</comment>
<gene>
    <name evidence="2" type="ORF">EYF80_021211</name>
</gene>
<accession>A0A4Z2HTC4</accession>
<sequence length="175" mass="19668">MMRGDGTAHHRVRETESENKHPEVQPEESTDVLESVLKHGERSQVELKINVTRQEPDNRPEVVLQNVCEAIQHLAILRIQLQDQTEARPLQCVPACHGSCQQDECQTKLSVTSPPPPPHNLPLSVCLFPSDSTAGQSDKDKQEAAFCSSLISDRILSWSCRCLFGLQLEDGRRFF</sequence>
<keyword evidence="3" id="KW-1185">Reference proteome</keyword>
<protein>
    <submittedName>
        <fullName evidence="2">Uncharacterized protein</fullName>
    </submittedName>
</protein>
<evidence type="ECO:0000313" key="3">
    <source>
        <dbReference type="Proteomes" id="UP000314294"/>
    </source>
</evidence>
<dbReference type="Proteomes" id="UP000314294">
    <property type="component" value="Unassembled WGS sequence"/>
</dbReference>